<dbReference type="SUPFAM" id="SSF55874">
    <property type="entry name" value="ATPase domain of HSP90 chaperone/DNA topoisomerase II/histidine kinase"/>
    <property type="match status" value="1"/>
</dbReference>
<dbReference type="SMART" id="SM00387">
    <property type="entry name" value="HATPase_c"/>
    <property type="match status" value="1"/>
</dbReference>
<dbReference type="SUPFAM" id="SSF52172">
    <property type="entry name" value="CheY-like"/>
    <property type="match status" value="2"/>
</dbReference>
<dbReference type="InterPro" id="IPR036890">
    <property type="entry name" value="HATPase_C_sf"/>
</dbReference>
<evidence type="ECO:0000259" key="11">
    <source>
        <dbReference type="PROSITE" id="PS50110"/>
    </source>
</evidence>
<accession>A0A562RF78</accession>
<dbReference type="Pfam" id="PF02518">
    <property type="entry name" value="HATPase_c"/>
    <property type="match status" value="1"/>
</dbReference>
<evidence type="ECO:0000256" key="4">
    <source>
        <dbReference type="ARBA" id="ARBA00022553"/>
    </source>
</evidence>
<proteinExistence type="predicted"/>
<dbReference type="PANTHER" id="PTHR43065">
    <property type="entry name" value="SENSOR HISTIDINE KINASE"/>
    <property type="match status" value="1"/>
</dbReference>
<dbReference type="SUPFAM" id="SSF47384">
    <property type="entry name" value="Homodimeric domain of signal transducing histidine kinase"/>
    <property type="match status" value="1"/>
</dbReference>
<keyword evidence="6 9" id="KW-1133">Transmembrane helix</keyword>
<organism evidence="13 14">
    <name type="scientific">Pseudoduganella lurida</name>
    <dbReference type="NCBI Taxonomy" id="1036180"/>
    <lineage>
        <taxon>Bacteria</taxon>
        <taxon>Pseudomonadati</taxon>
        <taxon>Pseudomonadota</taxon>
        <taxon>Betaproteobacteria</taxon>
        <taxon>Burkholderiales</taxon>
        <taxon>Oxalobacteraceae</taxon>
        <taxon>Telluria group</taxon>
        <taxon>Pseudoduganella</taxon>
    </lineage>
</organism>
<dbReference type="Pfam" id="PF03924">
    <property type="entry name" value="CHASE"/>
    <property type="match status" value="1"/>
</dbReference>
<dbReference type="Gene3D" id="3.40.50.2300">
    <property type="match status" value="2"/>
</dbReference>
<dbReference type="InterPro" id="IPR004358">
    <property type="entry name" value="Sig_transdc_His_kin-like_C"/>
</dbReference>
<keyword evidence="5 9" id="KW-0812">Transmembrane</keyword>
<dbReference type="InterPro" id="IPR042240">
    <property type="entry name" value="CHASE_sf"/>
</dbReference>
<dbReference type="PROSITE" id="PS50110">
    <property type="entry name" value="RESPONSE_REGULATORY"/>
    <property type="match status" value="2"/>
</dbReference>
<evidence type="ECO:0000259" key="12">
    <source>
        <dbReference type="PROSITE" id="PS50839"/>
    </source>
</evidence>
<evidence type="ECO:0000256" key="6">
    <source>
        <dbReference type="ARBA" id="ARBA00022989"/>
    </source>
</evidence>
<dbReference type="InterPro" id="IPR006189">
    <property type="entry name" value="CHASE_dom"/>
</dbReference>
<evidence type="ECO:0000256" key="7">
    <source>
        <dbReference type="ARBA" id="ARBA00023136"/>
    </source>
</evidence>
<feature type="modified residue" description="4-aspartylphosphate" evidence="8">
    <location>
        <position position="805"/>
    </location>
</feature>
<dbReference type="InterPro" id="IPR005467">
    <property type="entry name" value="His_kinase_dom"/>
</dbReference>
<dbReference type="Pfam" id="PF00072">
    <property type="entry name" value="Response_reg"/>
    <property type="match status" value="2"/>
</dbReference>
<evidence type="ECO:0000259" key="10">
    <source>
        <dbReference type="PROSITE" id="PS50109"/>
    </source>
</evidence>
<evidence type="ECO:0000313" key="13">
    <source>
        <dbReference type="EMBL" id="TWI67715.1"/>
    </source>
</evidence>
<keyword evidence="4 8" id="KW-0597">Phosphoprotein</keyword>
<dbReference type="GO" id="GO:0000155">
    <property type="term" value="F:phosphorelay sensor kinase activity"/>
    <property type="evidence" value="ECO:0007669"/>
    <property type="project" value="InterPro"/>
</dbReference>
<evidence type="ECO:0000256" key="9">
    <source>
        <dbReference type="SAM" id="Phobius"/>
    </source>
</evidence>
<dbReference type="Gene3D" id="1.10.287.130">
    <property type="match status" value="1"/>
</dbReference>
<dbReference type="InterPro" id="IPR003594">
    <property type="entry name" value="HATPase_dom"/>
</dbReference>
<feature type="modified residue" description="4-aspartylphosphate" evidence="8">
    <location>
        <position position="673"/>
    </location>
</feature>
<sequence length="878" mass="94454">MRPSSPPPAPRPSGRLLPLALALGTLCVGLATTGLAWHSLRLAHDQQLRAEFDYRVRDLALRIGPRMATYEQVLRGAQAYVAAADSLPQPGAFRTYVATLQLRQYYPGIQGIGIALLQPSVTDPARQKSAVAMIEPLDLMNRRALGFDMFGEPVRHAAMARARDTGAAALTGQVRLVQEGPGGAGQPGFLMYLPLYRGAPADEAGRRAALYGWVYGAFRMHDFMAGLNGEREADLHVALYDGTRAAAACMLGCTPPPGSRLQATQTLSIAGRTWILQAHGTPVFEQRLASRQAAWAGVVGIVISLLSATLVWLLAHGRARARQLVRRVTAALQRSNSTLRSSAAREAERQRDLRDAQQALHRAQKLEAVGKLTGGVAHDFNNVLQVIYGNVQAVATNPRSPDTPRRLDGALAAVERGARLSGQLLAFARRQPLDPVVINMARVLRDIDDLLRRALGDAITLSTRVEPGLWNTLVDPNQLENVILNLAINARDAMRSRSGGPSNGQLTIELLNCALDEDYTTAVPEAVAGDYVLLAVSDNGSGMAPDVIERVFEPFFTTKPEGEGTGLGLSMAYGFVRQTGGHIRVYSEVGVGTTLRLYFPRSSAPEVAQAATSVQAVVGGDECILLAEDDDAVRDTVAAMLRSLHYRVIETAGAEEALQVLRSGAAVDLLFTDVIMPGAVRATELADFARQLRPGIAVLFTSGYTQEAVTQGGQLEAGVHLLSKPYRRDELARKVRAVLDEHDAHDRRTADAVPICVLVVEDNEDLRELTCEMIATLGYRAQGVGSAEAALEALDSSAYDAVFTDVELPGISGLELAQRLAADGECDAAIVVVTGRALGEPLPPGVRLLLKPYRIDAVEEILMQIRMERQPAPDPAED</sequence>
<name>A0A562RF78_9BURK</name>
<dbReference type="GO" id="GO:0016020">
    <property type="term" value="C:membrane"/>
    <property type="evidence" value="ECO:0007669"/>
    <property type="project" value="UniProtKB-SubCell"/>
</dbReference>
<comment type="caution">
    <text evidence="13">The sequence shown here is derived from an EMBL/GenBank/DDBJ whole genome shotgun (WGS) entry which is preliminary data.</text>
</comment>
<dbReference type="PROSITE" id="PS50839">
    <property type="entry name" value="CHASE"/>
    <property type="match status" value="1"/>
</dbReference>
<dbReference type="InterPro" id="IPR001789">
    <property type="entry name" value="Sig_transdc_resp-reg_receiver"/>
</dbReference>
<reference evidence="13 14" key="1">
    <citation type="journal article" date="2015" name="Stand. Genomic Sci.">
        <title>Genomic Encyclopedia of Bacterial and Archaeal Type Strains, Phase III: the genomes of soil and plant-associated and newly described type strains.</title>
        <authorList>
            <person name="Whitman W.B."/>
            <person name="Woyke T."/>
            <person name="Klenk H.P."/>
            <person name="Zhou Y."/>
            <person name="Lilburn T.G."/>
            <person name="Beck B.J."/>
            <person name="De Vos P."/>
            <person name="Vandamme P."/>
            <person name="Eisen J.A."/>
            <person name="Garrity G."/>
            <person name="Hugenholtz P."/>
            <person name="Kyrpides N.C."/>
        </authorList>
    </citation>
    <scope>NUCLEOTIDE SEQUENCE [LARGE SCALE GENOMIC DNA]</scope>
    <source>
        <strain evidence="13 14">CGMCC 1.10822</strain>
    </source>
</reference>
<feature type="domain" description="Histidine kinase" evidence="10">
    <location>
        <begin position="375"/>
        <end position="603"/>
    </location>
</feature>
<evidence type="ECO:0000256" key="3">
    <source>
        <dbReference type="ARBA" id="ARBA00012438"/>
    </source>
</evidence>
<dbReference type="InterPro" id="IPR011006">
    <property type="entry name" value="CheY-like_superfamily"/>
</dbReference>
<feature type="domain" description="Response regulatory" evidence="11">
    <location>
        <begin position="623"/>
        <end position="739"/>
    </location>
</feature>
<gene>
    <name evidence="13" type="ORF">IP91_01834</name>
</gene>
<dbReference type="InterPro" id="IPR036097">
    <property type="entry name" value="HisK_dim/P_sf"/>
</dbReference>
<evidence type="ECO:0000256" key="1">
    <source>
        <dbReference type="ARBA" id="ARBA00000085"/>
    </source>
</evidence>
<feature type="transmembrane region" description="Helical" evidence="9">
    <location>
        <begin position="293"/>
        <end position="315"/>
    </location>
</feature>
<evidence type="ECO:0000256" key="2">
    <source>
        <dbReference type="ARBA" id="ARBA00004370"/>
    </source>
</evidence>
<comment type="catalytic activity">
    <reaction evidence="1">
        <text>ATP + protein L-histidine = ADP + protein N-phospho-L-histidine.</text>
        <dbReference type="EC" id="2.7.13.3"/>
    </reaction>
</comment>
<keyword evidence="14" id="KW-1185">Reference proteome</keyword>
<protein>
    <recommendedName>
        <fullName evidence="3">histidine kinase</fullName>
        <ecNumber evidence="3">2.7.13.3</ecNumber>
    </recommendedName>
</protein>
<evidence type="ECO:0000313" key="14">
    <source>
        <dbReference type="Proteomes" id="UP000318431"/>
    </source>
</evidence>
<evidence type="ECO:0000256" key="8">
    <source>
        <dbReference type="PROSITE-ProRule" id="PRU00169"/>
    </source>
</evidence>
<evidence type="ECO:0000256" key="5">
    <source>
        <dbReference type="ARBA" id="ARBA00022692"/>
    </source>
</evidence>
<keyword evidence="7 9" id="KW-0472">Membrane</keyword>
<dbReference type="EMBL" id="VLLB01000002">
    <property type="protein sequence ID" value="TWI67715.1"/>
    <property type="molecule type" value="Genomic_DNA"/>
</dbReference>
<dbReference type="PRINTS" id="PR00344">
    <property type="entry name" value="BCTRLSENSOR"/>
</dbReference>
<feature type="domain" description="CHASE" evidence="12">
    <location>
        <begin position="123"/>
        <end position="227"/>
    </location>
</feature>
<dbReference type="SMART" id="SM01079">
    <property type="entry name" value="CHASE"/>
    <property type="match status" value="1"/>
</dbReference>
<dbReference type="SMART" id="SM00448">
    <property type="entry name" value="REC"/>
    <property type="match status" value="2"/>
</dbReference>
<feature type="domain" description="Response regulatory" evidence="11">
    <location>
        <begin position="756"/>
        <end position="866"/>
    </location>
</feature>
<dbReference type="Proteomes" id="UP000318431">
    <property type="component" value="Unassembled WGS sequence"/>
</dbReference>
<dbReference type="RefSeq" id="WP_145648632.1">
    <property type="nucleotide sequence ID" value="NZ_VLLB01000002.1"/>
</dbReference>
<dbReference type="OrthoDB" id="9763119at2"/>
<dbReference type="AlphaFoldDB" id="A0A562RF78"/>
<dbReference type="Gene3D" id="3.30.450.350">
    <property type="entry name" value="CHASE domain"/>
    <property type="match status" value="1"/>
</dbReference>
<dbReference type="EC" id="2.7.13.3" evidence="3"/>
<dbReference type="PROSITE" id="PS50109">
    <property type="entry name" value="HIS_KIN"/>
    <property type="match status" value="1"/>
</dbReference>
<dbReference type="CDD" id="cd17546">
    <property type="entry name" value="REC_hyHK_CKI1_RcsC-like"/>
    <property type="match status" value="1"/>
</dbReference>
<dbReference type="PANTHER" id="PTHR43065:SF42">
    <property type="entry name" value="TWO-COMPONENT SENSOR PPRA"/>
    <property type="match status" value="1"/>
</dbReference>
<dbReference type="CDD" id="cd00082">
    <property type="entry name" value="HisKA"/>
    <property type="match status" value="1"/>
</dbReference>
<dbReference type="SMART" id="SM00388">
    <property type="entry name" value="HisKA"/>
    <property type="match status" value="1"/>
</dbReference>
<dbReference type="Gene3D" id="3.30.565.10">
    <property type="entry name" value="Histidine kinase-like ATPase, C-terminal domain"/>
    <property type="match status" value="1"/>
</dbReference>
<dbReference type="InterPro" id="IPR003661">
    <property type="entry name" value="HisK_dim/P_dom"/>
</dbReference>
<comment type="subcellular location">
    <subcellularLocation>
        <location evidence="2">Membrane</location>
    </subcellularLocation>
</comment>